<gene>
    <name evidence="11" type="ORF">GSLYS_00015728001</name>
</gene>
<evidence type="ECO:0000256" key="8">
    <source>
        <dbReference type="ARBA" id="ARBA00030087"/>
    </source>
</evidence>
<evidence type="ECO:0000256" key="9">
    <source>
        <dbReference type="RuleBase" id="RU000356"/>
    </source>
</evidence>
<evidence type="ECO:0000256" key="5">
    <source>
        <dbReference type="ARBA" id="ARBA00022723"/>
    </source>
</evidence>
<dbReference type="PROSITE" id="PS01033">
    <property type="entry name" value="GLOBIN"/>
    <property type="match status" value="1"/>
</dbReference>
<sequence length="152" mass="17977">SLTTREKKIIRKVWDDLKANDDIEHVGVDAFMRVFKNVPQTLDFFMKFKYHTLDKLATSDTLKEHAASVTSFIELAIDNMDDAVTFSKILREEGKNHLKRQIPEIFMEEVTLSFRQAIEKNYTLHWKLSHSVAWRKFFEIFLLHFLDKSITP</sequence>
<organism evidence="11 12">
    <name type="scientific">Lymnaea stagnalis</name>
    <name type="common">Great pond snail</name>
    <name type="synonym">Helix stagnalis</name>
    <dbReference type="NCBI Taxonomy" id="6523"/>
    <lineage>
        <taxon>Eukaryota</taxon>
        <taxon>Metazoa</taxon>
        <taxon>Spiralia</taxon>
        <taxon>Lophotrochozoa</taxon>
        <taxon>Mollusca</taxon>
        <taxon>Gastropoda</taxon>
        <taxon>Heterobranchia</taxon>
        <taxon>Euthyneura</taxon>
        <taxon>Panpulmonata</taxon>
        <taxon>Hygrophila</taxon>
        <taxon>Lymnaeoidea</taxon>
        <taxon>Lymnaeidae</taxon>
        <taxon>Lymnaea</taxon>
    </lineage>
</organism>
<accession>A0AAV2I7D2</accession>
<dbReference type="InterPro" id="IPR009050">
    <property type="entry name" value="Globin-like_sf"/>
</dbReference>
<dbReference type="Pfam" id="PF00042">
    <property type="entry name" value="Globin"/>
    <property type="match status" value="1"/>
</dbReference>
<reference evidence="11 12" key="1">
    <citation type="submission" date="2024-04" db="EMBL/GenBank/DDBJ databases">
        <authorList>
            <consortium name="Genoscope - CEA"/>
            <person name="William W."/>
        </authorList>
    </citation>
    <scope>NUCLEOTIDE SEQUENCE [LARGE SCALE GENOMIC DNA]</scope>
</reference>
<evidence type="ECO:0000313" key="11">
    <source>
        <dbReference type="EMBL" id="CAL1542122.1"/>
    </source>
</evidence>
<evidence type="ECO:0000259" key="10">
    <source>
        <dbReference type="PROSITE" id="PS01033"/>
    </source>
</evidence>
<evidence type="ECO:0000256" key="1">
    <source>
        <dbReference type="ARBA" id="ARBA00013895"/>
    </source>
</evidence>
<keyword evidence="6" id="KW-0408">Iron</keyword>
<keyword evidence="5" id="KW-0479">Metal-binding</keyword>
<evidence type="ECO:0000256" key="6">
    <source>
        <dbReference type="ARBA" id="ARBA00023004"/>
    </source>
</evidence>
<dbReference type="InterPro" id="IPR050532">
    <property type="entry name" value="Globin-like_OT"/>
</dbReference>
<dbReference type="GO" id="GO:0019825">
    <property type="term" value="F:oxygen binding"/>
    <property type="evidence" value="ECO:0007669"/>
    <property type="project" value="InterPro"/>
</dbReference>
<evidence type="ECO:0000313" key="12">
    <source>
        <dbReference type="Proteomes" id="UP001497497"/>
    </source>
</evidence>
<evidence type="ECO:0000256" key="4">
    <source>
        <dbReference type="ARBA" id="ARBA00022621"/>
    </source>
</evidence>
<dbReference type="EMBL" id="CAXITT010000471">
    <property type="protein sequence ID" value="CAL1542122.1"/>
    <property type="molecule type" value="Genomic_DNA"/>
</dbReference>
<keyword evidence="3 9" id="KW-0349">Heme</keyword>
<keyword evidence="12" id="KW-1185">Reference proteome</keyword>
<evidence type="ECO:0000256" key="3">
    <source>
        <dbReference type="ARBA" id="ARBA00022617"/>
    </source>
</evidence>
<dbReference type="Gene3D" id="1.10.490.10">
    <property type="entry name" value="Globins"/>
    <property type="match status" value="1"/>
</dbReference>
<dbReference type="PANTHER" id="PTHR46458:SF1">
    <property type="entry name" value="GEO09476P1"/>
    <property type="match status" value="1"/>
</dbReference>
<dbReference type="InterPro" id="IPR044399">
    <property type="entry name" value="Mb-like_M"/>
</dbReference>
<dbReference type="CDD" id="cd01040">
    <property type="entry name" value="Mb-like"/>
    <property type="match status" value="1"/>
</dbReference>
<keyword evidence="2 9" id="KW-0813">Transport</keyword>
<dbReference type="SUPFAM" id="SSF46458">
    <property type="entry name" value="Globin-like"/>
    <property type="match status" value="1"/>
</dbReference>
<comment type="caution">
    <text evidence="11">The sequence shown here is derived from an EMBL/GenBank/DDBJ whole genome shotgun (WGS) entry which is preliminary data.</text>
</comment>
<dbReference type="InterPro" id="IPR000971">
    <property type="entry name" value="Globin"/>
</dbReference>
<name>A0AAV2I7D2_LYMST</name>
<evidence type="ECO:0000256" key="2">
    <source>
        <dbReference type="ARBA" id="ARBA00022448"/>
    </source>
</evidence>
<dbReference type="Proteomes" id="UP001497497">
    <property type="component" value="Unassembled WGS sequence"/>
</dbReference>
<dbReference type="PANTHER" id="PTHR46458">
    <property type="entry name" value="BLR2807 PROTEIN"/>
    <property type="match status" value="1"/>
</dbReference>
<dbReference type="GO" id="GO:0046872">
    <property type="term" value="F:metal ion binding"/>
    <property type="evidence" value="ECO:0007669"/>
    <property type="project" value="UniProtKB-KW"/>
</dbReference>
<keyword evidence="7" id="KW-0514">Muscle protein</keyword>
<comment type="similarity">
    <text evidence="9">Belongs to the globin family.</text>
</comment>
<feature type="non-terminal residue" evidence="11">
    <location>
        <position position="1"/>
    </location>
</feature>
<proteinExistence type="inferred from homology"/>
<dbReference type="AlphaFoldDB" id="A0AAV2I7D2"/>
<dbReference type="InterPro" id="IPR012292">
    <property type="entry name" value="Globin/Proto"/>
</dbReference>
<dbReference type="GO" id="GO:0020037">
    <property type="term" value="F:heme binding"/>
    <property type="evidence" value="ECO:0007669"/>
    <property type="project" value="InterPro"/>
</dbReference>
<evidence type="ECO:0000256" key="7">
    <source>
        <dbReference type="ARBA" id="ARBA00023179"/>
    </source>
</evidence>
<feature type="domain" description="Globin" evidence="10">
    <location>
        <begin position="1"/>
        <end position="152"/>
    </location>
</feature>
<dbReference type="GO" id="GO:0005344">
    <property type="term" value="F:oxygen carrier activity"/>
    <property type="evidence" value="ECO:0007669"/>
    <property type="project" value="UniProtKB-KW"/>
</dbReference>
<protein>
    <recommendedName>
        <fullName evidence="1">Globin</fullName>
    </recommendedName>
    <alternativeName>
        <fullName evidence="8">Myoglobin</fullName>
    </alternativeName>
</protein>
<keyword evidence="4 9" id="KW-0561">Oxygen transport</keyword>